<dbReference type="Proteomes" id="UP000675163">
    <property type="component" value="Unassembled WGS sequence"/>
</dbReference>
<evidence type="ECO:0000313" key="3">
    <source>
        <dbReference type="Proteomes" id="UP000675163"/>
    </source>
</evidence>
<keyword evidence="1" id="KW-1133">Transmembrane helix</keyword>
<feature type="transmembrane region" description="Helical" evidence="1">
    <location>
        <begin position="38"/>
        <end position="58"/>
    </location>
</feature>
<proteinExistence type="predicted"/>
<dbReference type="RefSeq" id="WP_209705893.1">
    <property type="nucleotide sequence ID" value="NZ_JAFIDA010000001.1"/>
</dbReference>
<dbReference type="PANTHER" id="PTHR34821:SF2">
    <property type="entry name" value="INNER MEMBRANE PROTEIN YDCZ"/>
    <property type="match status" value="1"/>
</dbReference>
<feature type="transmembrane region" description="Helical" evidence="1">
    <location>
        <begin position="255"/>
        <end position="273"/>
    </location>
</feature>
<evidence type="ECO:0000313" key="2">
    <source>
        <dbReference type="EMBL" id="MBP1327085.1"/>
    </source>
</evidence>
<feature type="transmembrane region" description="Helical" evidence="1">
    <location>
        <begin position="79"/>
        <end position="100"/>
    </location>
</feature>
<dbReference type="Pfam" id="PF04657">
    <property type="entry name" value="DMT_YdcZ"/>
    <property type="match status" value="2"/>
</dbReference>
<feature type="transmembrane region" description="Helical" evidence="1">
    <location>
        <begin position="106"/>
        <end position="127"/>
    </location>
</feature>
<feature type="transmembrane region" description="Helical" evidence="1">
    <location>
        <begin position="231"/>
        <end position="250"/>
    </location>
</feature>
<reference evidence="2" key="1">
    <citation type="submission" date="2021-02" db="EMBL/GenBank/DDBJ databases">
        <title>Sequencing the genomes of 1000 actinobacteria strains.</title>
        <authorList>
            <person name="Klenk H.-P."/>
        </authorList>
    </citation>
    <scope>NUCLEOTIDE SEQUENCE</scope>
    <source>
        <strain evidence="2">DSM 22850</strain>
    </source>
</reference>
<dbReference type="InterPro" id="IPR006750">
    <property type="entry name" value="YdcZ"/>
</dbReference>
<dbReference type="PANTHER" id="PTHR34821">
    <property type="entry name" value="INNER MEMBRANE PROTEIN YDCZ"/>
    <property type="match status" value="1"/>
</dbReference>
<comment type="caution">
    <text evidence="2">The sequence shown here is derived from an EMBL/GenBank/DDBJ whole genome shotgun (WGS) entry which is preliminary data.</text>
</comment>
<sequence length="312" mass="31411">MRAKLRVWAALVGSGLAGVLVALQSRINGGLSQHLGNGFVTAAASFASGLLILSILMVCSRRGRRGLTLLKAEVKSKRLPVWALFGGAGGALFVLNQGLVAPITGLALFTVGIVAGQVLGGLVLDRAGLGPGGRIDPTLPRVLGTALAVVGVIVSVGTGGGSVVWLVIFPVIVGVGVAGQSMVNGLVRAAAHSALASTFMNFIVGTTLLVFFAIISVVATGWPTAWPTEPWYYLGGATGTIFIAIAAMLVRTAGVLLLSMSNVAGQLIAAVLFENATPLAGGLSTGMLIGSAVALLAVAVAALPSRTRGTQK</sequence>
<accession>A0A940PQ36</accession>
<evidence type="ECO:0000256" key="1">
    <source>
        <dbReference type="SAM" id="Phobius"/>
    </source>
</evidence>
<organism evidence="2 3">
    <name type="scientific">Leucobacter exalbidus</name>
    <dbReference type="NCBI Taxonomy" id="662960"/>
    <lineage>
        <taxon>Bacteria</taxon>
        <taxon>Bacillati</taxon>
        <taxon>Actinomycetota</taxon>
        <taxon>Actinomycetes</taxon>
        <taxon>Micrococcales</taxon>
        <taxon>Microbacteriaceae</taxon>
        <taxon>Leucobacter</taxon>
    </lineage>
</organism>
<feature type="transmembrane region" description="Helical" evidence="1">
    <location>
        <begin position="163"/>
        <end position="187"/>
    </location>
</feature>
<feature type="transmembrane region" description="Helical" evidence="1">
    <location>
        <begin position="139"/>
        <end position="157"/>
    </location>
</feature>
<keyword evidence="3" id="KW-1185">Reference proteome</keyword>
<dbReference type="EMBL" id="JAFIDA010000001">
    <property type="protein sequence ID" value="MBP1327085.1"/>
    <property type="molecule type" value="Genomic_DNA"/>
</dbReference>
<feature type="transmembrane region" description="Helical" evidence="1">
    <location>
        <begin position="199"/>
        <end position="219"/>
    </location>
</feature>
<name>A0A940PQ36_9MICO</name>
<dbReference type="GO" id="GO:0005886">
    <property type="term" value="C:plasma membrane"/>
    <property type="evidence" value="ECO:0007669"/>
    <property type="project" value="TreeGrafter"/>
</dbReference>
<gene>
    <name evidence="2" type="ORF">JOF28_002317</name>
</gene>
<feature type="transmembrane region" description="Helical" evidence="1">
    <location>
        <begin position="279"/>
        <end position="303"/>
    </location>
</feature>
<protein>
    <submittedName>
        <fullName evidence="2">Transporter family-2 protein</fullName>
    </submittedName>
</protein>
<dbReference type="AlphaFoldDB" id="A0A940PQ36"/>
<keyword evidence="1" id="KW-0812">Transmembrane</keyword>
<keyword evidence="1" id="KW-0472">Membrane</keyword>